<accession>A0ABW1E985</accession>
<comment type="caution">
    <text evidence="3">The sequence shown here is derived from an EMBL/GenBank/DDBJ whole genome shotgun (WGS) entry which is preliminary data.</text>
</comment>
<dbReference type="PANTHER" id="PTHR35038">
    <property type="entry name" value="DISSIMILATORY SULFITE REDUCTASE SIRA"/>
    <property type="match status" value="1"/>
</dbReference>
<dbReference type="EMBL" id="JBHSPH010000001">
    <property type="protein sequence ID" value="MFC5860805.1"/>
    <property type="molecule type" value="Genomic_DNA"/>
</dbReference>
<dbReference type="Gene3D" id="1.10.1130.10">
    <property type="entry name" value="Flavocytochrome C3, Chain A"/>
    <property type="match status" value="2"/>
</dbReference>
<dbReference type="InterPro" id="IPR036280">
    <property type="entry name" value="Multihaem_cyt_sf"/>
</dbReference>
<evidence type="ECO:0000259" key="2">
    <source>
        <dbReference type="Pfam" id="PF13435"/>
    </source>
</evidence>
<proteinExistence type="predicted"/>
<dbReference type="PANTHER" id="PTHR35038:SF8">
    <property type="entry name" value="C-TYPE POLYHEME CYTOCHROME OMCC"/>
    <property type="match status" value="1"/>
</dbReference>
<evidence type="ECO:0000313" key="3">
    <source>
        <dbReference type="EMBL" id="MFC5860805.1"/>
    </source>
</evidence>
<dbReference type="SUPFAM" id="SSF48695">
    <property type="entry name" value="Multiheme cytochromes"/>
    <property type="match status" value="1"/>
</dbReference>
<organism evidence="3 4">
    <name type="scientific">Acidicapsa dinghuensis</name>
    <dbReference type="NCBI Taxonomy" id="2218256"/>
    <lineage>
        <taxon>Bacteria</taxon>
        <taxon>Pseudomonadati</taxon>
        <taxon>Acidobacteriota</taxon>
        <taxon>Terriglobia</taxon>
        <taxon>Terriglobales</taxon>
        <taxon>Acidobacteriaceae</taxon>
        <taxon>Acidicapsa</taxon>
    </lineage>
</organism>
<dbReference type="Proteomes" id="UP001596091">
    <property type="component" value="Unassembled WGS sequence"/>
</dbReference>
<evidence type="ECO:0000313" key="4">
    <source>
        <dbReference type="Proteomes" id="UP001596091"/>
    </source>
</evidence>
<gene>
    <name evidence="3" type="ORF">ACFPT7_00705</name>
</gene>
<dbReference type="SUPFAM" id="SSF48452">
    <property type="entry name" value="TPR-like"/>
    <property type="match status" value="1"/>
</dbReference>
<keyword evidence="1" id="KW-0732">Signal</keyword>
<dbReference type="InterPro" id="IPR051829">
    <property type="entry name" value="Multiheme_Cytochr_ET"/>
</dbReference>
<keyword evidence="4" id="KW-1185">Reference proteome</keyword>
<reference evidence="4" key="1">
    <citation type="journal article" date="2019" name="Int. J. Syst. Evol. Microbiol.">
        <title>The Global Catalogue of Microorganisms (GCM) 10K type strain sequencing project: providing services to taxonomists for standard genome sequencing and annotation.</title>
        <authorList>
            <consortium name="The Broad Institute Genomics Platform"/>
            <consortium name="The Broad Institute Genome Sequencing Center for Infectious Disease"/>
            <person name="Wu L."/>
            <person name="Ma J."/>
        </authorList>
    </citation>
    <scope>NUCLEOTIDE SEQUENCE [LARGE SCALE GENOMIC DNA]</scope>
    <source>
        <strain evidence="4">JCM 4087</strain>
    </source>
</reference>
<evidence type="ECO:0000256" key="1">
    <source>
        <dbReference type="ARBA" id="ARBA00022729"/>
    </source>
</evidence>
<protein>
    <submittedName>
        <fullName evidence="3">Multiheme c-type cytochrome</fullName>
    </submittedName>
</protein>
<dbReference type="InterPro" id="IPR011990">
    <property type="entry name" value="TPR-like_helical_dom_sf"/>
</dbReference>
<name>A0ABW1E985_9BACT</name>
<dbReference type="InterPro" id="IPR023155">
    <property type="entry name" value="Cyt_c-552/4"/>
</dbReference>
<feature type="domain" description="Cytochrome c-552/4" evidence="2">
    <location>
        <begin position="170"/>
        <end position="212"/>
    </location>
</feature>
<sequence>MGAGLLVWCGGATRSGVVFARPGTAAWTQGSDEPDPNAECARCHQAIYERYRKTPMANASGPAAAGFLPGEFTHAESGVTFRLEKTDGRVFLSFERDVDAGRGENANSADWPLKGQRELRYFLGSGRRGRTYLFEQDGYWFEIPVNWYAKKRIWDMAPNYLHATEMPLTMPVDPGCLRCHSSGAQSSLPEARNKYAAAPFLHGGITCTACHGDAAEHVASGGKMRMLDLKTLKPLERDSICLNCHLEGDVAIEHKGKRWEQFKPGESIFDYASYFVVEGGKTGDERATSQWEALLKSGCKRGEGDRLTCTSCHDPHGSVSVMSAEERAEYYRRKCLQCHDPEAVKAEGAEAKTGFAATHHAENRDCTACHMPRVRAEDIAHEQVTDHSIPRIAQKGGQSAVATKETLEAIGTEPGVAQASSERDLGLAYAQRALRGDRAAGERALELLRASEADLAEKADAPLHESLGLLDQVSDDLARAEKEYGMALAADPHDAVAAGDLALIRARAKDYSDAVRLWRQAFEENPVELGAGHNLAVMECATGDKEAALATLARIFVFSPDDAAAHKLDREIRSDRGTCEARAGTR</sequence>
<dbReference type="Gene3D" id="1.25.40.10">
    <property type="entry name" value="Tetratricopeptide repeat domain"/>
    <property type="match status" value="1"/>
</dbReference>
<dbReference type="Pfam" id="PF13435">
    <property type="entry name" value="Cytochrome_C554"/>
    <property type="match status" value="1"/>
</dbReference>